<comment type="caution">
    <text evidence="1">The sequence shown here is derived from an EMBL/GenBank/DDBJ whole genome shotgun (WGS) entry which is preliminary data.</text>
</comment>
<protein>
    <submittedName>
        <fullName evidence="1">DUF938 domain-containing protein</fullName>
    </submittedName>
</protein>
<dbReference type="Pfam" id="PF06080">
    <property type="entry name" value="DUF938"/>
    <property type="match status" value="1"/>
</dbReference>
<dbReference type="OrthoDB" id="5525831at2"/>
<evidence type="ECO:0000313" key="1">
    <source>
        <dbReference type="EMBL" id="RZF61233.1"/>
    </source>
</evidence>
<dbReference type="AlphaFoldDB" id="A0A4Q6XME6"/>
<accession>A0A4Q6XME6</accession>
<dbReference type="PANTHER" id="PTHR20974:SF0">
    <property type="entry name" value="UPF0585 PROTEIN CG18661"/>
    <property type="match status" value="1"/>
</dbReference>
<evidence type="ECO:0000313" key="2">
    <source>
        <dbReference type="Proteomes" id="UP000292085"/>
    </source>
</evidence>
<dbReference type="SUPFAM" id="SSF53335">
    <property type="entry name" value="S-adenosyl-L-methionine-dependent methyltransferases"/>
    <property type="match status" value="1"/>
</dbReference>
<sequence>MTDARLSSPAALRNRDPILDILKSVLPRRGTVLEIASGSGEHIVHFAAALPGLIWQPSDPSEAARASIAAWLAAERPTNILPPLDVDASTHDWPVPAADAVLAINMVHISPWAATLGLLAGASRLLLPGGPLFLYGPYRRGAEPMAASNIAFDADLSARNPEWGIRDLDAVAAAADTLGLSLDRVVDMPANNLAVVFVRR</sequence>
<dbReference type="InterPro" id="IPR029063">
    <property type="entry name" value="SAM-dependent_MTases_sf"/>
</dbReference>
<dbReference type="Proteomes" id="UP000292085">
    <property type="component" value="Unassembled WGS sequence"/>
</dbReference>
<reference evidence="1 2" key="1">
    <citation type="submission" date="2019-02" db="EMBL/GenBank/DDBJ databases">
        <authorList>
            <person name="Li Y."/>
        </authorList>
    </citation>
    <scope>NUCLEOTIDE SEQUENCE [LARGE SCALE GENOMIC DNA]</scope>
    <source>
        <strain evidence="1 2">3-7</strain>
    </source>
</reference>
<proteinExistence type="predicted"/>
<dbReference type="RefSeq" id="WP_130159638.1">
    <property type="nucleotide sequence ID" value="NZ_SGIS01000035.1"/>
</dbReference>
<dbReference type="Gene3D" id="3.40.50.150">
    <property type="entry name" value="Vaccinia Virus protein VP39"/>
    <property type="match status" value="1"/>
</dbReference>
<name>A0A4Q6XME6_9SPHN</name>
<keyword evidence="2" id="KW-1185">Reference proteome</keyword>
<dbReference type="EMBL" id="SGIS01000035">
    <property type="protein sequence ID" value="RZF61233.1"/>
    <property type="molecule type" value="Genomic_DNA"/>
</dbReference>
<dbReference type="InterPro" id="IPR010342">
    <property type="entry name" value="DUF938"/>
</dbReference>
<gene>
    <name evidence="1" type="ORF">EWE75_18795</name>
</gene>
<organism evidence="1 2">
    <name type="scientific">Sphingomonas populi</name>
    <dbReference type="NCBI Taxonomy" id="2484750"/>
    <lineage>
        <taxon>Bacteria</taxon>
        <taxon>Pseudomonadati</taxon>
        <taxon>Pseudomonadota</taxon>
        <taxon>Alphaproteobacteria</taxon>
        <taxon>Sphingomonadales</taxon>
        <taxon>Sphingomonadaceae</taxon>
        <taxon>Sphingomonas</taxon>
    </lineage>
</organism>
<dbReference type="PANTHER" id="PTHR20974">
    <property type="entry name" value="UPF0585 PROTEIN CG18661"/>
    <property type="match status" value="1"/>
</dbReference>